<feature type="domain" description="Reverse transcriptase Ty1/copia-type" evidence="1">
    <location>
        <begin position="105"/>
        <end position="304"/>
    </location>
</feature>
<gene>
    <name evidence="2" type="ORF">O181_054585</name>
</gene>
<dbReference type="EMBL" id="AVOT02024276">
    <property type="protein sequence ID" value="MBW0514870.1"/>
    <property type="molecule type" value="Genomic_DNA"/>
</dbReference>
<comment type="caution">
    <text evidence="2">The sequence shown here is derived from an EMBL/GenBank/DDBJ whole genome shotgun (WGS) entry which is preliminary data.</text>
</comment>
<name>A0A9Q3HUH8_9BASI</name>
<keyword evidence="3" id="KW-1185">Reference proteome</keyword>
<proteinExistence type="predicted"/>
<organism evidence="2 3">
    <name type="scientific">Austropuccinia psidii MF-1</name>
    <dbReference type="NCBI Taxonomy" id="1389203"/>
    <lineage>
        <taxon>Eukaryota</taxon>
        <taxon>Fungi</taxon>
        <taxon>Dikarya</taxon>
        <taxon>Basidiomycota</taxon>
        <taxon>Pucciniomycotina</taxon>
        <taxon>Pucciniomycetes</taxon>
        <taxon>Pucciniales</taxon>
        <taxon>Sphaerophragmiaceae</taxon>
        <taxon>Austropuccinia</taxon>
    </lineage>
</organism>
<accession>A0A9Q3HUH8</accession>
<evidence type="ECO:0000313" key="3">
    <source>
        <dbReference type="Proteomes" id="UP000765509"/>
    </source>
</evidence>
<dbReference type="Pfam" id="PF07727">
    <property type="entry name" value="RVT_2"/>
    <property type="match status" value="1"/>
</dbReference>
<dbReference type="InterPro" id="IPR013103">
    <property type="entry name" value="RVT_2"/>
</dbReference>
<evidence type="ECO:0000259" key="1">
    <source>
        <dbReference type="Pfam" id="PF07727"/>
    </source>
</evidence>
<dbReference type="AlphaFoldDB" id="A0A9Q3HUH8"/>
<dbReference type="Proteomes" id="UP000765509">
    <property type="component" value="Unassembled WGS sequence"/>
</dbReference>
<protein>
    <recommendedName>
        <fullName evidence="1">Reverse transcriptase Ty1/copia-type domain-containing protein</fullName>
    </recommendedName>
</protein>
<reference evidence="2" key="1">
    <citation type="submission" date="2021-03" db="EMBL/GenBank/DDBJ databases">
        <title>Draft genome sequence of rust myrtle Austropuccinia psidii MF-1, a brazilian biotype.</title>
        <authorList>
            <person name="Quecine M.C."/>
            <person name="Pachon D.M.R."/>
            <person name="Bonatelli M.L."/>
            <person name="Correr F.H."/>
            <person name="Franceschini L.M."/>
            <person name="Leite T.F."/>
            <person name="Margarido G.R.A."/>
            <person name="Almeida C.A."/>
            <person name="Ferrarezi J.A."/>
            <person name="Labate C.A."/>
        </authorList>
    </citation>
    <scope>NUCLEOTIDE SEQUENCE</scope>
    <source>
        <strain evidence="2">MF-1</strain>
    </source>
</reference>
<sequence length="307" mass="34777">MKSASVRFDENTFYHVPKDQILSSTQVLDLRDSSMIKEIKMQDFLICSLNTQSNLCDVVPTSLKEVSLLPDKELWEEAMNDEIASMVEEKVFDLTDLSTVLQTQKVSDILSSKWVFAKKTSPLRYKARLVARGFQQTRGINFEETFAPTPTFGALRLLLSVAVSNTWTIKTFDVKVAFLHSIIDMPVFIWPPQGMMIDRGKVLKLKRALYSTKQAARCWWKHLTEILQDIGFQPNKEDLSTYTFISNMGSAILWIHVDNGAIACSSNDLLLNICDCLNKALKIKWDNKISGLVGLEIMQCPKGLLIS</sequence>
<evidence type="ECO:0000313" key="2">
    <source>
        <dbReference type="EMBL" id="MBW0514870.1"/>
    </source>
</evidence>